<dbReference type="EMBL" id="PDNA01000116">
    <property type="protein sequence ID" value="PGH12544.1"/>
    <property type="molecule type" value="Genomic_DNA"/>
</dbReference>
<evidence type="ECO:0000313" key="2">
    <source>
        <dbReference type="Proteomes" id="UP000224634"/>
    </source>
</evidence>
<reference evidence="1 2" key="1">
    <citation type="submission" date="2017-10" db="EMBL/GenBank/DDBJ databases">
        <title>Comparative genomics in systemic dimorphic fungi from Ajellomycetaceae.</title>
        <authorList>
            <person name="Munoz J.F."/>
            <person name="Mcewen J.G."/>
            <person name="Clay O.K."/>
            <person name="Cuomo C.A."/>
        </authorList>
    </citation>
    <scope>NUCLEOTIDE SEQUENCE [LARGE SCALE GENOMIC DNA]</scope>
    <source>
        <strain evidence="1 2">UAMH7299</strain>
    </source>
</reference>
<protein>
    <submittedName>
        <fullName evidence="1">Uncharacterized protein</fullName>
    </submittedName>
</protein>
<accession>A0A2B7XLC4</accession>
<name>A0A2B7XLC4_POLH7</name>
<evidence type="ECO:0000313" key="1">
    <source>
        <dbReference type="EMBL" id="PGH12544.1"/>
    </source>
</evidence>
<gene>
    <name evidence="1" type="ORF">AJ80_06705</name>
</gene>
<comment type="caution">
    <text evidence="1">The sequence shown here is derived from an EMBL/GenBank/DDBJ whole genome shotgun (WGS) entry which is preliminary data.</text>
</comment>
<sequence>MCMQTSCGVCEKKTWRGCGAHISSVMDKIPTDQWCTCVPKTVVGTTEFPPKVGEGKAAK</sequence>
<keyword evidence="2" id="KW-1185">Reference proteome</keyword>
<dbReference type="AlphaFoldDB" id="A0A2B7XLC4"/>
<dbReference type="Proteomes" id="UP000224634">
    <property type="component" value="Unassembled WGS sequence"/>
</dbReference>
<dbReference type="OrthoDB" id="88410at2759"/>
<organism evidence="1 2">
    <name type="scientific">Polytolypa hystricis (strain UAMH7299)</name>
    <dbReference type="NCBI Taxonomy" id="1447883"/>
    <lineage>
        <taxon>Eukaryota</taxon>
        <taxon>Fungi</taxon>
        <taxon>Dikarya</taxon>
        <taxon>Ascomycota</taxon>
        <taxon>Pezizomycotina</taxon>
        <taxon>Eurotiomycetes</taxon>
        <taxon>Eurotiomycetidae</taxon>
        <taxon>Onygenales</taxon>
        <taxon>Onygenales incertae sedis</taxon>
        <taxon>Polytolypa</taxon>
    </lineage>
</organism>
<proteinExistence type="predicted"/>
<dbReference type="PANTHER" id="PTHR34724">
    <property type="entry name" value="OS12G0596101 PROTEIN"/>
    <property type="match status" value="1"/>
</dbReference>
<dbReference type="PANTHER" id="PTHR34724:SF2">
    <property type="entry name" value="OS12G0596101 PROTEIN"/>
    <property type="match status" value="1"/>
</dbReference>